<evidence type="ECO:0000256" key="8">
    <source>
        <dbReference type="ARBA" id="ARBA00022801"/>
    </source>
</evidence>
<comment type="catalytic activity">
    <reaction evidence="1 9">
        <text>a ribonucleoside 5'-phosphate + H2O = a ribonucleoside + phosphate</text>
        <dbReference type="Rhea" id="RHEA:12484"/>
        <dbReference type="ChEBI" id="CHEBI:15377"/>
        <dbReference type="ChEBI" id="CHEBI:18254"/>
        <dbReference type="ChEBI" id="CHEBI:43474"/>
        <dbReference type="ChEBI" id="CHEBI:58043"/>
        <dbReference type="EC" id="3.1.3.5"/>
    </reaction>
</comment>
<dbReference type="InterPro" id="IPR002828">
    <property type="entry name" value="SurE-like_Pase/nucleotidase"/>
</dbReference>
<keyword evidence="7 9" id="KW-0547">Nucleotide-binding</keyword>
<keyword evidence="8 9" id="KW-0378">Hydrolase</keyword>
<dbReference type="HAMAP" id="MF_00060">
    <property type="entry name" value="SurE"/>
    <property type="match status" value="1"/>
</dbReference>
<feature type="binding site" evidence="9">
    <location>
        <position position="12"/>
    </location>
    <ligand>
        <name>a divalent metal cation</name>
        <dbReference type="ChEBI" id="CHEBI:60240"/>
    </ligand>
</feature>
<dbReference type="Pfam" id="PF01975">
    <property type="entry name" value="SurE"/>
    <property type="match status" value="1"/>
</dbReference>
<feature type="binding site" evidence="9">
    <location>
        <position position="11"/>
    </location>
    <ligand>
        <name>a divalent metal cation</name>
        <dbReference type="ChEBI" id="CHEBI:60240"/>
    </ligand>
</feature>
<dbReference type="GO" id="GO:0000166">
    <property type="term" value="F:nucleotide binding"/>
    <property type="evidence" value="ECO:0007669"/>
    <property type="project" value="UniProtKB-KW"/>
</dbReference>
<dbReference type="OrthoDB" id="9780815at2"/>
<evidence type="ECO:0000256" key="7">
    <source>
        <dbReference type="ARBA" id="ARBA00022741"/>
    </source>
</evidence>
<dbReference type="InterPro" id="IPR036523">
    <property type="entry name" value="SurE-like_sf"/>
</dbReference>
<evidence type="ECO:0000259" key="10">
    <source>
        <dbReference type="Pfam" id="PF01975"/>
    </source>
</evidence>
<dbReference type="STRING" id="28034.BFX07_13285"/>
<dbReference type="GO" id="GO:0008254">
    <property type="term" value="F:3'-nucleotidase activity"/>
    <property type="evidence" value="ECO:0007669"/>
    <property type="project" value="TreeGrafter"/>
</dbReference>
<keyword evidence="12" id="KW-1185">Reference proteome</keyword>
<dbReference type="PANTHER" id="PTHR30457">
    <property type="entry name" value="5'-NUCLEOTIDASE SURE"/>
    <property type="match status" value="1"/>
</dbReference>
<dbReference type="GO" id="GO:0008253">
    <property type="term" value="F:5'-nucleotidase activity"/>
    <property type="evidence" value="ECO:0007669"/>
    <property type="project" value="UniProtKB-UniRule"/>
</dbReference>
<sequence length="260" mass="28724">MKRQQILITNDDGINALGLSLLAQSMSEVADVYVVSPELERSAMGHAITMHKPLHATPVTFLEGVQMAWRINGTPSDCVKLGIEMLLPEKPDLLLSGINHGSNLGRDIYYSGTVSAAMEGMFLGVPSMALSYNGDDAEGLKSAAEFTKTWVFSENFERPPKGILYNVNFPSVSQGIPSQIAWVRLGRREYANDFHKRVDPRGREYFWLAGRAQDVTEDTGTDVGALAAGFITITPLHMDATAYHLLPEKNRMEVPSWPKR</sequence>
<organism evidence="11 12">
    <name type="scientific">Sulfobacillus thermosulfidooxidans (strain DSM 9293 / VKM B-1269 / AT-1)</name>
    <dbReference type="NCBI Taxonomy" id="929705"/>
    <lineage>
        <taxon>Bacteria</taxon>
        <taxon>Bacillati</taxon>
        <taxon>Bacillota</taxon>
        <taxon>Clostridia</taxon>
        <taxon>Eubacteriales</taxon>
        <taxon>Clostridiales Family XVII. Incertae Sedis</taxon>
        <taxon>Sulfobacillus</taxon>
    </lineage>
</organism>
<proteinExistence type="inferred from homology"/>
<protein>
    <recommendedName>
        <fullName evidence="9">5'-nucleotidase SurE</fullName>
        <ecNumber evidence="9">3.1.3.5</ecNumber>
    </recommendedName>
    <alternativeName>
        <fullName evidence="9">Nucleoside 5'-monophosphate phosphohydrolase</fullName>
    </alternativeName>
</protein>
<dbReference type="GO" id="GO:0005737">
    <property type="term" value="C:cytoplasm"/>
    <property type="evidence" value="ECO:0007669"/>
    <property type="project" value="UniProtKB-SubCell"/>
</dbReference>
<dbReference type="InterPro" id="IPR030048">
    <property type="entry name" value="SurE"/>
</dbReference>
<keyword evidence="5 9" id="KW-0963">Cytoplasm</keyword>
<evidence type="ECO:0000256" key="2">
    <source>
        <dbReference type="ARBA" id="ARBA00001946"/>
    </source>
</evidence>
<dbReference type="NCBIfam" id="NF001492">
    <property type="entry name" value="PRK00346.2-2"/>
    <property type="match status" value="1"/>
</dbReference>
<dbReference type="EMBL" id="FWWY01000001">
    <property type="protein sequence ID" value="SMC06537.1"/>
    <property type="molecule type" value="Genomic_DNA"/>
</dbReference>
<keyword evidence="6 9" id="KW-0479">Metal-binding</keyword>
<dbReference type="SUPFAM" id="SSF64167">
    <property type="entry name" value="SurE-like"/>
    <property type="match status" value="1"/>
</dbReference>
<evidence type="ECO:0000313" key="11">
    <source>
        <dbReference type="EMBL" id="SMC06537.1"/>
    </source>
</evidence>
<dbReference type="FunFam" id="3.40.1210.10:FF:000001">
    <property type="entry name" value="5'/3'-nucleotidase SurE"/>
    <property type="match status" value="1"/>
</dbReference>
<evidence type="ECO:0000256" key="1">
    <source>
        <dbReference type="ARBA" id="ARBA00000815"/>
    </source>
</evidence>
<name>A0A1W1WJU2_SULTA</name>
<dbReference type="AlphaFoldDB" id="A0A1W1WJU2"/>
<dbReference type="Gene3D" id="3.40.1210.10">
    <property type="entry name" value="Survival protein SurE-like phosphatase/nucleotidase"/>
    <property type="match status" value="1"/>
</dbReference>
<feature type="domain" description="Survival protein SurE-like phosphatase/nucleotidase" evidence="10">
    <location>
        <begin position="6"/>
        <end position="191"/>
    </location>
</feature>
<accession>A0A1W1WJU2</accession>
<evidence type="ECO:0000256" key="6">
    <source>
        <dbReference type="ARBA" id="ARBA00022723"/>
    </source>
</evidence>
<comment type="function">
    <text evidence="9">Nucleotidase that shows phosphatase activity on nucleoside 5'-monophosphates.</text>
</comment>
<feature type="binding site" evidence="9">
    <location>
        <position position="99"/>
    </location>
    <ligand>
        <name>a divalent metal cation</name>
        <dbReference type="ChEBI" id="CHEBI:60240"/>
    </ligand>
</feature>
<dbReference type="PANTHER" id="PTHR30457:SF12">
    <property type="entry name" value="5'_3'-NUCLEOTIDASE SURE"/>
    <property type="match status" value="1"/>
</dbReference>
<dbReference type="GO" id="GO:0046872">
    <property type="term" value="F:metal ion binding"/>
    <property type="evidence" value="ECO:0007669"/>
    <property type="project" value="UniProtKB-UniRule"/>
</dbReference>
<comment type="subcellular location">
    <subcellularLocation>
        <location evidence="3 9">Cytoplasm</location>
    </subcellularLocation>
</comment>
<gene>
    <name evidence="9" type="primary">surE</name>
    <name evidence="11" type="ORF">SAMN00768000_2871</name>
</gene>
<reference evidence="12" key="1">
    <citation type="submission" date="2017-04" db="EMBL/GenBank/DDBJ databases">
        <authorList>
            <person name="Varghese N."/>
            <person name="Submissions S."/>
        </authorList>
    </citation>
    <scope>NUCLEOTIDE SEQUENCE [LARGE SCALE GENOMIC DNA]</scope>
    <source>
        <strain evidence="12">DSM 9293</strain>
    </source>
</reference>
<dbReference type="EC" id="3.1.3.5" evidence="9"/>
<dbReference type="NCBIfam" id="NF001490">
    <property type="entry name" value="PRK00346.1-4"/>
    <property type="match status" value="1"/>
</dbReference>
<dbReference type="Proteomes" id="UP000192660">
    <property type="component" value="Unassembled WGS sequence"/>
</dbReference>
<feature type="binding site" evidence="9">
    <location>
        <position position="42"/>
    </location>
    <ligand>
        <name>a divalent metal cation</name>
        <dbReference type="ChEBI" id="CHEBI:60240"/>
    </ligand>
</feature>
<evidence type="ECO:0000256" key="3">
    <source>
        <dbReference type="ARBA" id="ARBA00004496"/>
    </source>
</evidence>
<evidence type="ECO:0000256" key="9">
    <source>
        <dbReference type="HAMAP-Rule" id="MF_00060"/>
    </source>
</evidence>
<comment type="similarity">
    <text evidence="4 9">Belongs to the SurE nucleotidase family.</text>
</comment>
<dbReference type="RefSeq" id="WP_020373095.1">
    <property type="nucleotide sequence ID" value="NZ_FWWY01000001.1"/>
</dbReference>
<dbReference type="NCBIfam" id="TIGR00087">
    <property type="entry name" value="surE"/>
    <property type="match status" value="1"/>
</dbReference>
<comment type="cofactor">
    <cofactor evidence="2">
        <name>Mg(2+)</name>
        <dbReference type="ChEBI" id="CHEBI:18420"/>
    </cofactor>
</comment>
<comment type="cofactor">
    <cofactor evidence="9">
        <name>a divalent metal cation</name>
        <dbReference type="ChEBI" id="CHEBI:60240"/>
    </cofactor>
    <text evidence="9">Binds 1 divalent metal cation per subunit.</text>
</comment>
<evidence type="ECO:0000256" key="5">
    <source>
        <dbReference type="ARBA" id="ARBA00022490"/>
    </source>
</evidence>
<dbReference type="GO" id="GO:0004309">
    <property type="term" value="F:exopolyphosphatase activity"/>
    <property type="evidence" value="ECO:0007669"/>
    <property type="project" value="TreeGrafter"/>
</dbReference>
<evidence type="ECO:0000313" key="12">
    <source>
        <dbReference type="Proteomes" id="UP000192660"/>
    </source>
</evidence>
<evidence type="ECO:0000256" key="4">
    <source>
        <dbReference type="ARBA" id="ARBA00011062"/>
    </source>
</evidence>